<organism evidence="1 4">
    <name type="scientific">Marinomonas gallaica</name>
    <dbReference type="NCBI Taxonomy" id="1806667"/>
    <lineage>
        <taxon>Bacteria</taxon>
        <taxon>Pseudomonadati</taxon>
        <taxon>Pseudomonadota</taxon>
        <taxon>Gammaproteobacteria</taxon>
        <taxon>Oceanospirillales</taxon>
        <taxon>Oceanospirillaceae</taxon>
        <taxon>Marinomonas</taxon>
    </lineage>
</organism>
<accession>A0A1C3JTK1</accession>
<dbReference type="EMBL" id="FLRB01000032">
    <property type="protein sequence ID" value="SBT22809.1"/>
    <property type="molecule type" value="Genomic_DNA"/>
</dbReference>
<reference evidence="2 3" key="2">
    <citation type="submission" date="2016-06" db="EMBL/GenBank/DDBJ databases">
        <authorList>
            <person name="Rodrigo-Torres L."/>
            <person name="Arahal D.R."/>
        </authorList>
    </citation>
    <scope>NUCLEOTIDE SEQUENCE [LARGE SCALE GENOMIC DNA]</scope>
    <source>
        <strain evidence="2 3">CECT 5116</strain>
    </source>
</reference>
<reference evidence="1 4" key="1">
    <citation type="submission" date="2016-06" db="EMBL/GenBank/DDBJ databases">
        <authorList>
            <person name="Kjaerup R.B."/>
            <person name="Dalgaard T.S."/>
            <person name="Juul-Madsen H.R."/>
        </authorList>
    </citation>
    <scope>NUCLEOTIDE SEQUENCE [LARGE SCALE GENOMIC DNA]</scope>
    <source>
        <strain evidence="1 4">CECT 5115</strain>
    </source>
</reference>
<evidence type="ECO:0000313" key="1">
    <source>
        <dbReference type="EMBL" id="SBT18482.1"/>
    </source>
</evidence>
<keyword evidence="3" id="KW-1185">Reference proteome</keyword>
<evidence type="ECO:0000313" key="3">
    <source>
        <dbReference type="Proteomes" id="UP000092840"/>
    </source>
</evidence>
<evidence type="ECO:0000313" key="4">
    <source>
        <dbReference type="Proteomes" id="UP000092871"/>
    </source>
</evidence>
<sequence>MVANLNALPKESDFPPGAEFYIFEWDVPLSKEPTGDGKAVCYYNWYGGKRRSYPIERLKLGNNWPAESFDHWLEVIRESL</sequence>
<name>A0A1C3JTK1_9GAMM</name>
<dbReference type="Proteomes" id="UP000092840">
    <property type="component" value="Unassembled WGS sequence"/>
</dbReference>
<dbReference type="EMBL" id="FLRA01000021">
    <property type="protein sequence ID" value="SBT18482.1"/>
    <property type="molecule type" value="Genomic_DNA"/>
</dbReference>
<evidence type="ECO:0000313" key="2">
    <source>
        <dbReference type="EMBL" id="SBT22809.1"/>
    </source>
</evidence>
<protein>
    <submittedName>
        <fullName evidence="1">Uncharacterized protein</fullName>
    </submittedName>
</protein>
<proteinExistence type="predicted"/>
<dbReference type="Proteomes" id="UP000092871">
    <property type="component" value="Unassembled WGS sequence"/>
</dbReference>
<gene>
    <name evidence="1" type="ORF">MGA5115_02613</name>
    <name evidence="2" type="ORF">MGA5116_03439</name>
</gene>
<dbReference type="AlphaFoldDB" id="A0A1C3JTK1"/>